<gene>
    <name evidence="11" type="primary">lysS</name>
    <name evidence="14" type="ORF">A2257_00935</name>
</gene>
<dbReference type="GO" id="GO:0005829">
    <property type="term" value="C:cytosol"/>
    <property type="evidence" value="ECO:0007669"/>
    <property type="project" value="TreeGrafter"/>
</dbReference>
<keyword evidence="5 11" id="KW-0479">Metal-binding</keyword>
<dbReference type="HAMAP" id="MF_00252">
    <property type="entry name" value="Lys_tRNA_synth_class2"/>
    <property type="match status" value="1"/>
</dbReference>
<dbReference type="GO" id="GO:0000287">
    <property type="term" value="F:magnesium ion binding"/>
    <property type="evidence" value="ECO:0007669"/>
    <property type="project" value="UniProtKB-UniRule"/>
</dbReference>
<feature type="binding site" evidence="11">
    <location>
        <position position="407"/>
    </location>
    <ligand>
        <name>Mg(2+)</name>
        <dbReference type="ChEBI" id="CHEBI:18420"/>
        <label>1</label>
    </ligand>
</feature>
<dbReference type="PRINTS" id="PR00982">
    <property type="entry name" value="TRNASYNTHLYS"/>
</dbReference>
<protein>
    <recommendedName>
        <fullName evidence="11">Lysine--tRNA ligase</fullName>
        <ecNumber evidence="11">6.1.1.6</ecNumber>
    </recommendedName>
    <alternativeName>
        <fullName evidence="11">Lysyl-tRNA synthetase</fullName>
        <shortName evidence="11">LysRS</shortName>
    </alternativeName>
</protein>
<evidence type="ECO:0000256" key="1">
    <source>
        <dbReference type="ARBA" id="ARBA00004496"/>
    </source>
</evidence>
<dbReference type="InterPro" id="IPR044136">
    <property type="entry name" value="Lys-tRNA-ligase_II_N"/>
</dbReference>
<dbReference type="InterPro" id="IPR018149">
    <property type="entry name" value="Lys-tRNA-synth_II_C"/>
</dbReference>
<evidence type="ECO:0000259" key="13">
    <source>
        <dbReference type="PROSITE" id="PS50862"/>
    </source>
</evidence>
<evidence type="ECO:0000256" key="6">
    <source>
        <dbReference type="ARBA" id="ARBA00022741"/>
    </source>
</evidence>
<evidence type="ECO:0000256" key="12">
    <source>
        <dbReference type="RuleBase" id="RU000336"/>
    </source>
</evidence>
<dbReference type="AlphaFoldDB" id="A0A1F5S4X2"/>
<comment type="catalytic activity">
    <reaction evidence="10 11 12">
        <text>tRNA(Lys) + L-lysine + ATP = L-lysyl-tRNA(Lys) + AMP + diphosphate</text>
        <dbReference type="Rhea" id="RHEA:20792"/>
        <dbReference type="Rhea" id="RHEA-COMP:9696"/>
        <dbReference type="Rhea" id="RHEA-COMP:9697"/>
        <dbReference type="ChEBI" id="CHEBI:30616"/>
        <dbReference type="ChEBI" id="CHEBI:32551"/>
        <dbReference type="ChEBI" id="CHEBI:33019"/>
        <dbReference type="ChEBI" id="CHEBI:78442"/>
        <dbReference type="ChEBI" id="CHEBI:78529"/>
        <dbReference type="ChEBI" id="CHEBI:456215"/>
        <dbReference type="EC" id="6.1.1.6"/>
    </reaction>
</comment>
<dbReference type="NCBIfam" id="NF001756">
    <property type="entry name" value="PRK00484.1"/>
    <property type="match status" value="1"/>
</dbReference>
<dbReference type="InterPro" id="IPR002313">
    <property type="entry name" value="Lys-tRNA-ligase_II"/>
</dbReference>
<dbReference type="PROSITE" id="PS50862">
    <property type="entry name" value="AA_TRNA_LIGASE_II"/>
    <property type="match status" value="1"/>
</dbReference>
<keyword evidence="7 11" id="KW-0067">ATP-binding</keyword>
<evidence type="ECO:0000256" key="10">
    <source>
        <dbReference type="ARBA" id="ARBA00048573"/>
    </source>
</evidence>
<keyword evidence="4 11" id="KW-0436">Ligase</keyword>
<evidence type="ECO:0000256" key="5">
    <source>
        <dbReference type="ARBA" id="ARBA00022723"/>
    </source>
</evidence>
<evidence type="ECO:0000256" key="3">
    <source>
        <dbReference type="ARBA" id="ARBA00022490"/>
    </source>
</evidence>
<feature type="binding site" evidence="11">
    <location>
        <position position="407"/>
    </location>
    <ligand>
        <name>Mg(2+)</name>
        <dbReference type="ChEBI" id="CHEBI:18420"/>
        <label>2</label>
    </ligand>
</feature>
<dbReference type="SUPFAM" id="SSF55681">
    <property type="entry name" value="Class II aaRS and biotin synthetases"/>
    <property type="match status" value="1"/>
</dbReference>
<dbReference type="GO" id="GO:0000049">
    <property type="term" value="F:tRNA binding"/>
    <property type="evidence" value="ECO:0007669"/>
    <property type="project" value="TreeGrafter"/>
</dbReference>
<proteinExistence type="inferred from homology"/>
<dbReference type="FunFam" id="3.30.930.10:FF:000238">
    <property type="entry name" value="Lysine--tRNA ligase"/>
    <property type="match status" value="1"/>
</dbReference>
<organism evidence="14 15">
    <name type="scientific">Candidatus Falkowbacteria bacterium RIFOXYA2_FULL_38_12</name>
    <dbReference type="NCBI Taxonomy" id="1797993"/>
    <lineage>
        <taxon>Bacteria</taxon>
        <taxon>Candidatus Falkowiibacteriota</taxon>
    </lineage>
</organism>
<dbReference type="Pfam" id="PF01336">
    <property type="entry name" value="tRNA_anti-codon"/>
    <property type="match status" value="1"/>
</dbReference>
<dbReference type="CDD" id="cd04322">
    <property type="entry name" value="LysRS_N"/>
    <property type="match status" value="1"/>
</dbReference>
<keyword evidence="6 11" id="KW-0547">Nucleotide-binding</keyword>
<dbReference type="Gene3D" id="3.30.930.10">
    <property type="entry name" value="Bira Bifunctional Protein, Domain 2"/>
    <property type="match status" value="1"/>
</dbReference>
<dbReference type="InterPro" id="IPR012340">
    <property type="entry name" value="NA-bd_OB-fold"/>
</dbReference>
<dbReference type="GO" id="GO:0004824">
    <property type="term" value="F:lysine-tRNA ligase activity"/>
    <property type="evidence" value="ECO:0007669"/>
    <property type="project" value="UniProtKB-UniRule"/>
</dbReference>
<evidence type="ECO:0000256" key="2">
    <source>
        <dbReference type="ARBA" id="ARBA00008226"/>
    </source>
</evidence>
<comment type="caution">
    <text evidence="11">Lacks conserved residue(s) required for the propagation of feature annotation.</text>
</comment>
<dbReference type="PANTHER" id="PTHR42918">
    <property type="entry name" value="LYSYL-TRNA SYNTHETASE"/>
    <property type="match status" value="1"/>
</dbReference>
<dbReference type="EC" id="6.1.1.6" evidence="11"/>
<dbReference type="InterPro" id="IPR006195">
    <property type="entry name" value="aa-tRNA-synth_II"/>
</dbReference>
<keyword evidence="3 11" id="KW-0963">Cytoplasm</keyword>
<evidence type="ECO:0000256" key="4">
    <source>
        <dbReference type="ARBA" id="ARBA00022598"/>
    </source>
</evidence>
<keyword evidence="8 11" id="KW-0648">Protein biosynthesis</keyword>
<evidence type="ECO:0000256" key="11">
    <source>
        <dbReference type="HAMAP-Rule" id="MF_00252"/>
    </source>
</evidence>
<keyword evidence="9 11" id="KW-0030">Aminoacyl-tRNA synthetase</keyword>
<dbReference type="CDD" id="cd00775">
    <property type="entry name" value="LysRS_core"/>
    <property type="match status" value="1"/>
</dbReference>
<evidence type="ECO:0000256" key="7">
    <source>
        <dbReference type="ARBA" id="ARBA00022840"/>
    </source>
</evidence>
<dbReference type="EMBL" id="MFGA01000008">
    <property type="protein sequence ID" value="OGF21331.1"/>
    <property type="molecule type" value="Genomic_DNA"/>
</dbReference>
<dbReference type="InterPro" id="IPR004364">
    <property type="entry name" value="Aa-tRNA-synt_II"/>
</dbReference>
<dbReference type="SUPFAM" id="SSF50249">
    <property type="entry name" value="Nucleic acid-binding proteins"/>
    <property type="match status" value="1"/>
</dbReference>
<name>A0A1F5S4X2_9BACT</name>
<dbReference type="Gene3D" id="2.40.50.140">
    <property type="entry name" value="Nucleic acid-binding proteins"/>
    <property type="match status" value="1"/>
</dbReference>
<comment type="similarity">
    <text evidence="2 11">Belongs to the class-II aminoacyl-tRNA synthetase family.</text>
</comment>
<dbReference type="Proteomes" id="UP000177407">
    <property type="component" value="Unassembled WGS sequence"/>
</dbReference>
<dbReference type="InterPro" id="IPR004365">
    <property type="entry name" value="NA-bd_OB_tRNA"/>
</dbReference>
<dbReference type="NCBIfam" id="TIGR00499">
    <property type="entry name" value="lysS_bact"/>
    <property type="match status" value="1"/>
</dbReference>
<sequence length="496" mass="57219">MEQITDERQVRLLKLEEIKKQKINAYPSTSKKSFKIATVLEDFEKLFAKKKTIALVGRLKSVRVHGGSSFANLEDESGLIQLFLRKDRLGDKQYLFFKNLLDLGDFVRVKGVPFLTKTNEKTLEVESIKILTKTLGPLPEKWHGLSDTEIRYRQRYLDLIANPQVRAIFKTRSLIVDCIREFLKKNGFMEVETPILQPLAGGATARPFVTHHNALDTDLFLRIAPELYLKRLIVGGFERVFEIARCFRNEGIDWSHNPEFTQVEFYQAYADYNDLMDTTEKFFLLLMKKVNGGSMKITYEKKEIDFTPPYQKVTFRDILIKEANCDIEEYPDRESMAKKAREMGLEVLPSDDRGKIMDEIFKKVVRPKIVNPIFVINHPIELSPLAKKIYKDPRYVERFQLLVAGIELTNAFSELNDPIDQKERFMSQQKMREAGDVEAMEIDNDFITALEHGMPPTAGLGMGIDRLTAIITNSHNLKEVILFPTLKPENKNNEAI</sequence>
<comment type="caution">
    <text evidence="14">The sequence shown here is derived from an EMBL/GenBank/DDBJ whole genome shotgun (WGS) entry which is preliminary data.</text>
</comment>
<feature type="domain" description="Aminoacyl-transfer RNA synthetases class-II family profile" evidence="13">
    <location>
        <begin position="169"/>
        <end position="488"/>
    </location>
</feature>
<evidence type="ECO:0000256" key="9">
    <source>
        <dbReference type="ARBA" id="ARBA00023146"/>
    </source>
</evidence>
<accession>A0A1F5S4X2</accession>
<reference evidence="14 15" key="1">
    <citation type="journal article" date="2016" name="Nat. Commun.">
        <title>Thousands of microbial genomes shed light on interconnected biogeochemical processes in an aquifer system.</title>
        <authorList>
            <person name="Anantharaman K."/>
            <person name="Brown C.T."/>
            <person name="Hug L.A."/>
            <person name="Sharon I."/>
            <person name="Castelle C.J."/>
            <person name="Probst A.J."/>
            <person name="Thomas B.C."/>
            <person name="Singh A."/>
            <person name="Wilkins M.J."/>
            <person name="Karaoz U."/>
            <person name="Brodie E.L."/>
            <person name="Williams K.H."/>
            <person name="Hubbard S.S."/>
            <person name="Banfield J.F."/>
        </authorList>
    </citation>
    <scope>NUCLEOTIDE SEQUENCE [LARGE SCALE GENOMIC DNA]</scope>
</reference>
<dbReference type="Pfam" id="PF00152">
    <property type="entry name" value="tRNA-synt_2"/>
    <property type="match status" value="1"/>
</dbReference>
<comment type="subunit">
    <text evidence="11">Homodimer.</text>
</comment>
<dbReference type="PANTHER" id="PTHR42918:SF15">
    <property type="entry name" value="LYSINE--TRNA LIGASE, CHLOROPLASTIC_MITOCHONDRIAL"/>
    <property type="match status" value="1"/>
</dbReference>
<evidence type="ECO:0000313" key="15">
    <source>
        <dbReference type="Proteomes" id="UP000177407"/>
    </source>
</evidence>
<comment type="cofactor">
    <cofactor evidence="11 12">
        <name>Mg(2+)</name>
        <dbReference type="ChEBI" id="CHEBI:18420"/>
    </cofactor>
    <text evidence="11 12">Binds 3 Mg(2+) ions per subunit.</text>
</comment>
<comment type="subcellular location">
    <subcellularLocation>
        <location evidence="1 11">Cytoplasm</location>
    </subcellularLocation>
</comment>
<dbReference type="GO" id="GO:0005524">
    <property type="term" value="F:ATP binding"/>
    <property type="evidence" value="ECO:0007669"/>
    <property type="project" value="UniProtKB-UniRule"/>
</dbReference>
<dbReference type="InterPro" id="IPR045864">
    <property type="entry name" value="aa-tRNA-synth_II/BPL/LPL"/>
</dbReference>
<keyword evidence="11 12" id="KW-0460">Magnesium</keyword>
<dbReference type="GO" id="GO:0006430">
    <property type="term" value="P:lysyl-tRNA aminoacylation"/>
    <property type="evidence" value="ECO:0007669"/>
    <property type="project" value="UniProtKB-UniRule"/>
</dbReference>
<evidence type="ECO:0000256" key="8">
    <source>
        <dbReference type="ARBA" id="ARBA00022917"/>
    </source>
</evidence>
<evidence type="ECO:0000313" key="14">
    <source>
        <dbReference type="EMBL" id="OGF21331.1"/>
    </source>
</evidence>